<dbReference type="Pfam" id="PF03479">
    <property type="entry name" value="PCC"/>
    <property type="match status" value="1"/>
</dbReference>
<reference evidence="2 3" key="1">
    <citation type="submission" date="2019-05" db="EMBL/GenBank/DDBJ databases">
        <title>Psychrobacillus vulpis sp. nov., a new species isolated from feces of a red fox that inhabits in The Tablas de Daimiel Natural Park, Albacete, Spain.</title>
        <authorList>
            <person name="Rodriguez M."/>
            <person name="Reina J.C."/>
            <person name="Bejar V."/>
            <person name="Llamas I."/>
        </authorList>
    </citation>
    <scope>NUCLEOTIDE SEQUENCE [LARGE SCALE GENOMIC DNA]</scope>
    <source>
        <strain evidence="2 3">NEAU-3TGS17</strain>
    </source>
</reference>
<feature type="domain" description="PPC" evidence="1">
    <location>
        <begin position="15"/>
        <end position="159"/>
    </location>
</feature>
<accession>A0A544T2N5</accession>
<gene>
    <name evidence="2" type="ORF">FG382_13900</name>
</gene>
<evidence type="ECO:0000313" key="3">
    <source>
        <dbReference type="Proteomes" id="UP000317316"/>
    </source>
</evidence>
<dbReference type="EMBL" id="VDGH01000008">
    <property type="protein sequence ID" value="TQR11707.1"/>
    <property type="molecule type" value="Genomic_DNA"/>
</dbReference>
<dbReference type="Gene3D" id="3.30.1330.80">
    <property type="entry name" value="Hypothetical protein, similar to alpha- acetolactate decarboxylase, domain 2"/>
    <property type="match status" value="1"/>
</dbReference>
<organism evidence="2 3">
    <name type="scientific">Psychrobacillus lasiicapitis</name>
    <dbReference type="NCBI Taxonomy" id="1636719"/>
    <lineage>
        <taxon>Bacteria</taxon>
        <taxon>Bacillati</taxon>
        <taxon>Bacillota</taxon>
        <taxon>Bacilli</taxon>
        <taxon>Bacillales</taxon>
        <taxon>Bacillaceae</taxon>
        <taxon>Psychrobacillus</taxon>
    </lineage>
</organism>
<evidence type="ECO:0000313" key="2">
    <source>
        <dbReference type="EMBL" id="TQR11707.1"/>
    </source>
</evidence>
<dbReference type="Proteomes" id="UP000317316">
    <property type="component" value="Unassembled WGS sequence"/>
</dbReference>
<protein>
    <submittedName>
        <fullName evidence="2">DNA-binding protein</fullName>
    </submittedName>
</protein>
<dbReference type="GO" id="GO:0003677">
    <property type="term" value="F:DNA binding"/>
    <property type="evidence" value="ECO:0007669"/>
    <property type="project" value="UniProtKB-KW"/>
</dbReference>
<comment type="caution">
    <text evidence="2">The sequence shown here is derived from an EMBL/GenBank/DDBJ whole genome shotgun (WGS) entry which is preliminary data.</text>
</comment>
<dbReference type="OrthoDB" id="9791702at2"/>
<name>A0A544T2N5_9BACI</name>
<keyword evidence="3" id="KW-1185">Reference proteome</keyword>
<dbReference type="InterPro" id="IPR005175">
    <property type="entry name" value="PPC_dom"/>
</dbReference>
<dbReference type="PROSITE" id="PS51742">
    <property type="entry name" value="PPC"/>
    <property type="match status" value="1"/>
</dbReference>
<evidence type="ECO:0000259" key="1">
    <source>
        <dbReference type="PROSITE" id="PS51742"/>
    </source>
</evidence>
<dbReference type="AlphaFoldDB" id="A0A544T2N5"/>
<dbReference type="CDD" id="cd11378">
    <property type="entry name" value="DUF296"/>
    <property type="match status" value="1"/>
</dbReference>
<dbReference type="SUPFAM" id="SSF117856">
    <property type="entry name" value="AF0104/ALDC/Ptd012-like"/>
    <property type="match status" value="1"/>
</dbReference>
<sequence>MGATTLVDRIEAVLDKKSNRVVGRLMKDVDLFGGIKEVCRRFDIQAAQFQCIGSLRHATYVQLEKTSEGVLQYTPKIVSDTEVELLNGTGFVGYDLNDELDVHFHGMFVDCHKQIYGGHFLDGENPVAITIEFILLPVENVELKRGPDQLTNIPVFQFAEKE</sequence>
<keyword evidence="2" id="KW-0238">DNA-binding</keyword>
<proteinExistence type="predicted"/>